<keyword evidence="9" id="KW-1185">Reference proteome</keyword>
<comment type="similarity">
    <text evidence="5">Belongs to the SAT4 family.</text>
</comment>
<dbReference type="Proteomes" id="UP000838763">
    <property type="component" value="Unassembled WGS sequence"/>
</dbReference>
<evidence type="ECO:0000313" key="9">
    <source>
        <dbReference type="Proteomes" id="UP000838763"/>
    </source>
</evidence>
<evidence type="ECO:0000256" key="5">
    <source>
        <dbReference type="ARBA" id="ARBA00038359"/>
    </source>
</evidence>
<comment type="subcellular location">
    <subcellularLocation>
        <location evidence="1">Membrane</location>
        <topology evidence="1">Multi-pass membrane protein</topology>
    </subcellularLocation>
</comment>
<evidence type="ECO:0000256" key="4">
    <source>
        <dbReference type="ARBA" id="ARBA00023136"/>
    </source>
</evidence>
<evidence type="ECO:0000259" key="7">
    <source>
        <dbReference type="Pfam" id="PF20684"/>
    </source>
</evidence>
<keyword evidence="2 6" id="KW-0812">Transmembrane</keyword>
<keyword evidence="4 6" id="KW-0472">Membrane</keyword>
<dbReference type="InterPro" id="IPR049326">
    <property type="entry name" value="Rhodopsin_dom_fungi"/>
</dbReference>
<evidence type="ECO:0000256" key="6">
    <source>
        <dbReference type="SAM" id="Phobius"/>
    </source>
</evidence>
<dbReference type="Pfam" id="PF20684">
    <property type="entry name" value="Fung_rhodopsin"/>
    <property type="match status" value="1"/>
</dbReference>
<dbReference type="GO" id="GO:0016020">
    <property type="term" value="C:membrane"/>
    <property type="evidence" value="ECO:0007669"/>
    <property type="project" value="UniProtKB-SubCell"/>
</dbReference>
<organism evidence="8 9">
    <name type="scientific">Parascedosporium putredinis</name>
    <dbReference type="NCBI Taxonomy" id="1442378"/>
    <lineage>
        <taxon>Eukaryota</taxon>
        <taxon>Fungi</taxon>
        <taxon>Dikarya</taxon>
        <taxon>Ascomycota</taxon>
        <taxon>Pezizomycotina</taxon>
        <taxon>Sordariomycetes</taxon>
        <taxon>Hypocreomycetidae</taxon>
        <taxon>Microascales</taxon>
        <taxon>Microascaceae</taxon>
        <taxon>Parascedosporium</taxon>
    </lineage>
</organism>
<feature type="transmembrane region" description="Helical" evidence="6">
    <location>
        <begin position="120"/>
        <end position="143"/>
    </location>
</feature>
<reference evidence="8" key="1">
    <citation type="submission" date="2022-11" db="EMBL/GenBank/DDBJ databases">
        <authorList>
            <person name="Scott C."/>
            <person name="Bruce N."/>
        </authorList>
    </citation>
    <scope>NUCLEOTIDE SEQUENCE</scope>
</reference>
<evidence type="ECO:0000313" key="8">
    <source>
        <dbReference type="EMBL" id="CAI4215515.1"/>
    </source>
</evidence>
<feature type="domain" description="Rhodopsin" evidence="7">
    <location>
        <begin position="27"/>
        <end position="264"/>
    </location>
</feature>
<feature type="transmembrane region" description="Helical" evidence="6">
    <location>
        <begin position="82"/>
        <end position="99"/>
    </location>
</feature>
<accession>A0A9P1MBM9</accession>
<proteinExistence type="inferred from homology"/>
<protein>
    <recommendedName>
        <fullName evidence="7">Rhodopsin domain-containing protein</fullName>
    </recommendedName>
</protein>
<dbReference type="InterPro" id="IPR052337">
    <property type="entry name" value="SAT4-like"/>
</dbReference>
<feature type="transmembrane region" description="Helical" evidence="6">
    <location>
        <begin position="43"/>
        <end position="62"/>
    </location>
</feature>
<dbReference type="PANTHER" id="PTHR33048">
    <property type="entry name" value="PTH11-LIKE INTEGRAL MEMBRANE PROTEIN (AFU_ORTHOLOGUE AFUA_5G11245)"/>
    <property type="match status" value="1"/>
</dbReference>
<name>A0A9P1MBM9_9PEZI</name>
<dbReference type="OrthoDB" id="5417887at2759"/>
<dbReference type="PANTHER" id="PTHR33048:SF42">
    <property type="entry name" value="INTEGRAL MEMBRANE PROTEIN"/>
    <property type="match status" value="1"/>
</dbReference>
<sequence length="297" mass="32421">MEARPVDPSVKGVFWILISSATIFITLRLYYKYRGQGLHRDDLVLFSSWLALLANGIIITVILDIATSTEIPADPAATFEKLIILGLFSTTLALLSQAWSKTSFAMTLLGITNNRSWITYFLWFAIVTMNVSFVMSAVIFWIQCRPLKGFWDNSVELQCWNPTISIAYGMAVSAYSGILDLAFALLPWKILLPLNLSTKEKIGCAIAMSMGIFAAVAAFVKCSKFLEITPGGTGDSMQLAIWGVAEPAVTIIAASMPTLRLFVRKLTGPKDYAMEEGRAADEVALQEVAADGSLVGP</sequence>
<evidence type="ECO:0000256" key="1">
    <source>
        <dbReference type="ARBA" id="ARBA00004141"/>
    </source>
</evidence>
<evidence type="ECO:0000256" key="3">
    <source>
        <dbReference type="ARBA" id="ARBA00022989"/>
    </source>
</evidence>
<dbReference type="AlphaFoldDB" id="A0A9P1MBM9"/>
<gene>
    <name evidence="8" type="ORF">PPNO1_LOCUS5225</name>
</gene>
<comment type="caution">
    <text evidence="8">The sequence shown here is derived from an EMBL/GenBank/DDBJ whole genome shotgun (WGS) entry which is preliminary data.</text>
</comment>
<feature type="transmembrane region" description="Helical" evidence="6">
    <location>
        <begin position="202"/>
        <end position="220"/>
    </location>
</feature>
<keyword evidence="3 6" id="KW-1133">Transmembrane helix</keyword>
<dbReference type="EMBL" id="CALLCH030000012">
    <property type="protein sequence ID" value="CAI4215515.1"/>
    <property type="molecule type" value="Genomic_DNA"/>
</dbReference>
<feature type="transmembrane region" description="Helical" evidence="6">
    <location>
        <begin position="12"/>
        <end position="31"/>
    </location>
</feature>
<feature type="transmembrane region" description="Helical" evidence="6">
    <location>
        <begin position="240"/>
        <end position="263"/>
    </location>
</feature>
<feature type="transmembrane region" description="Helical" evidence="6">
    <location>
        <begin position="163"/>
        <end position="190"/>
    </location>
</feature>
<evidence type="ECO:0000256" key="2">
    <source>
        <dbReference type="ARBA" id="ARBA00022692"/>
    </source>
</evidence>